<dbReference type="Proteomes" id="UP000722791">
    <property type="component" value="Unassembled WGS sequence"/>
</dbReference>
<evidence type="ECO:0000313" key="3">
    <source>
        <dbReference type="Proteomes" id="UP000722791"/>
    </source>
</evidence>
<sequence length="132" mass="14538">MFQPSSCPPYRVARALRQAPSQSPEHRYGSAQTIRPRKAARATERGRRSEAGSEALRRGCCDAGSLVAVAEGTDGRPDDDDDNGSEAKLLLKMVAEKRAMIWISEDKRKSKKGEANSLRRLAGVLQNALGWW</sequence>
<evidence type="ECO:0000313" key="2">
    <source>
        <dbReference type="EMBL" id="GIM02721.1"/>
    </source>
</evidence>
<proteinExistence type="predicted"/>
<reference evidence="2" key="1">
    <citation type="journal article" date="2021" name="Proc. Natl. Acad. Sci. U.S.A.">
        <title>Three genomes in the algal genus Volvox reveal the fate of a haploid sex-determining region after a transition to homothallism.</title>
        <authorList>
            <person name="Yamamoto K."/>
            <person name="Hamaji T."/>
            <person name="Kawai-Toyooka H."/>
            <person name="Matsuzaki R."/>
            <person name="Takahashi F."/>
            <person name="Nishimura Y."/>
            <person name="Kawachi M."/>
            <person name="Noguchi H."/>
            <person name="Minakuchi Y."/>
            <person name="Umen J.G."/>
            <person name="Toyoda A."/>
            <person name="Nozaki H."/>
        </authorList>
    </citation>
    <scope>NUCLEOTIDE SEQUENCE</scope>
    <source>
        <strain evidence="2">NIES-3785</strain>
    </source>
</reference>
<feature type="region of interest" description="Disordered" evidence="1">
    <location>
        <begin position="1"/>
        <end position="54"/>
    </location>
</feature>
<accession>A0A8J4LLN3</accession>
<dbReference type="AlphaFoldDB" id="A0A8J4LLN3"/>
<organism evidence="2 3">
    <name type="scientific">Volvox reticuliferus</name>
    <dbReference type="NCBI Taxonomy" id="1737510"/>
    <lineage>
        <taxon>Eukaryota</taxon>
        <taxon>Viridiplantae</taxon>
        <taxon>Chlorophyta</taxon>
        <taxon>core chlorophytes</taxon>
        <taxon>Chlorophyceae</taxon>
        <taxon>CS clade</taxon>
        <taxon>Chlamydomonadales</taxon>
        <taxon>Volvocaceae</taxon>
        <taxon>Volvox</taxon>
    </lineage>
</organism>
<feature type="compositionally biased region" description="Basic and acidic residues" evidence="1">
    <location>
        <begin position="41"/>
        <end position="54"/>
    </location>
</feature>
<protein>
    <submittedName>
        <fullName evidence="2">Uncharacterized protein</fullName>
    </submittedName>
</protein>
<dbReference type="OrthoDB" id="415023at2759"/>
<gene>
    <name evidence="2" type="ORF">Vretimale_7578</name>
</gene>
<dbReference type="EMBL" id="BNCQ01000012">
    <property type="protein sequence ID" value="GIM02721.1"/>
    <property type="molecule type" value="Genomic_DNA"/>
</dbReference>
<name>A0A8J4LLN3_9CHLO</name>
<evidence type="ECO:0000256" key="1">
    <source>
        <dbReference type="SAM" id="MobiDB-lite"/>
    </source>
</evidence>
<comment type="caution">
    <text evidence="2">The sequence shown here is derived from an EMBL/GenBank/DDBJ whole genome shotgun (WGS) entry which is preliminary data.</text>
</comment>